<reference evidence="2 3" key="1">
    <citation type="submission" date="2017-12" db="EMBL/GenBank/DDBJ databases">
        <title>Genome sequence of the active heterotrophic nitrifier-denitrifier, Cupriavidus pauculus UM1.</title>
        <authorList>
            <person name="Putonti C."/>
            <person name="Castignetti D."/>
        </authorList>
    </citation>
    <scope>NUCLEOTIDE SEQUENCE [LARGE SCALE GENOMIC DNA]</scope>
    <source>
        <strain evidence="2 3">UM1</strain>
    </source>
</reference>
<dbReference type="SUPFAM" id="SSF56235">
    <property type="entry name" value="N-terminal nucleophile aminohydrolases (Ntn hydrolases)"/>
    <property type="match status" value="1"/>
</dbReference>
<comment type="caution">
    <text evidence="2">The sequence shown here is derived from an EMBL/GenBank/DDBJ whole genome shotgun (WGS) entry which is preliminary data.</text>
</comment>
<dbReference type="Gene3D" id="3.60.20.10">
    <property type="entry name" value="Glutamine Phosphoribosylpyrophosphate, subunit 1, domain 1"/>
    <property type="match status" value="1"/>
</dbReference>
<dbReference type="OrthoDB" id="8932734at2"/>
<accession>A0A2N5C6Q7</accession>
<evidence type="ECO:0000313" key="3">
    <source>
        <dbReference type="Proteomes" id="UP000234341"/>
    </source>
</evidence>
<feature type="domain" description="Asparagine synthetase" evidence="1">
    <location>
        <begin position="213"/>
        <end position="336"/>
    </location>
</feature>
<dbReference type="InterPro" id="IPR014729">
    <property type="entry name" value="Rossmann-like_a/b/a_fold"/>
</dbReference>
<sequence>MIIVTSKPARQIEKSLDWEHGDFVRDARRRVHGQFTCLLASRYESWMLGDVLLVYTGRAMCGMKEMRPRSYGDLGTLLEDLREAVGFFTVFVIERTRIRVISSLYRHVDVLYAKDNGEIVISSQLAALLAIIGPRPVNARFMWEFANDDSQFGGDTFFDGVHQVPLGEAVTLDRWAAPRRRAWNIPAPCRVDFIEVLRQNILAYAGGEEQIIVQFSGGLDSSLVLHVAQQVTSRCVAQHLLSIDDPASEVEIARHVAGEFGVRFEVHTSPIRFAVPRSSFGLARAVSTPFDIHPLSPDPGDRNFAYDEQLRAVGMDRGFILTGEGGDYVFLQHPAPYVGWDGYLDRGWRGALVALKEYSQLKASPFLPLLGHNLRHALLGAPAKSGRVGRRPAGEPCPPHALLTCAAKRSAKFAHLQGVLMGLHQMKPNDDDTFRVIHPLFLQNILAGVIGEPVNRMFSADFDRIQIRRALARSSKSTAAWRRTKRPSSGLVFAFFRNNEALLKRLLCDGRVASTLSIDADWIRHRITENANLRTTEDVGTLLNMQRLEIFGQSHAKYID</sequence>
<name>A0A2N5C6Q7_9BURK</name>
<dbReference type="AlphaFoldDB" id="A0A2N5C6Q7"/>
<dbReference type="GO" id="GO:0006529">
    <property type="term" value="P:asparagine biosynthetic process"/>
    <property type="evidence" value="ECO:0007669"/>
    <property type="project" value="InterPro"/>
</dbReference>
<dbReference type="Gene3D" id="3.40.50.620">
    <property type="entry name" value="HUPs"/>
    <property type="match status" value="1"/>
</dbReference>
<evidence type="ECO:0000313" key="2">
    <source>
        <dbReference type="EMBL" id="PLP97916.1"/>
    </source>
</evidence>
<evidence type="ECO:0000259" key="1">
    <source>
        <dbReference type="Pfam" id="PF00733"/>
    </source>
</evidence>
<dbReference type="SUPFAM" id="SSF52402">
    <property type="entry name" value="Adenine nucleotide alpha hydrolases-like"/>
    <property type="match status" value="1"/>
</dbReference>
<dbReference type="Proteomes" id="UP000234341">
    <property type="component" value="Unassembled WGS sequence"/>
</dbReference>
<dbReference type="EMBL" id="PJRP01000014">
    <property type="protein sequence ID" value="PLP97916.1"/>
    <property type="molecule type" value="Genomic_DNA"/>
</dbReference>
<dbReference type="Pfam" id="PF00733">
    <property type="entry name" value="Asn_synthase"/>
    <property type="match status" value="1"/>
</dbReference>
<organism evidence="2 3">
    <name type="scientific">Cupriavidus pauculus</name>
    <dbReference type="NCBI Taxonomy" id="82633"/>
    <lineage>
        <taxon>Bacteria</taxon>
        <taxon>Pseudomonadati</taxon>
        <taxon>Pseudomonadota</taxon>
        <taxon>Betaproteobacteria</taxon>
        <taxon>Burkholderiales</taxon>
        <taxon>Burkholderiaceae</taxon>
        <taxon>Cupriavidus</taxon>
    </lineage>
</organism>
<dbReference type="InterPro" id="IPR029055">
    <property type="entry name" value="Ntn_hydrolases_N"/>
</dbReference>
<dbReference type="InterPro" id="IPR001962">
    <property type="entry name" value="Asn_synthase"/>
</dbReference>
<proteinExistence type="predicted"/>
<protein>
    <recommendedName>
        <fullName evidence="1">Asparagine synthetase domain-containing protein</fullName>
    </recommendedName>
</protein>
<gene>
    <name evidence="2" type="ORF">CYJ10_24245</name>
</gene>
<dbReference type="GO" id="GO:0004066">
    <property type="term" value="F:asparagine synthase (glutamine-hydrolyzing) activity"/>
    <property type="evidence" value="ECO:0007669"/>
    <property type="project" value="InterPro"/>
</dbReference>
<dbReference type="RefSeq" id="WP_101684002.1">
    <property type="nucleotide sequence ID" value="NZ_PJRP01000014.1"/>
</dbReference>